<keyword evidence="1" id="KW-0812">Transmembrane</keyword>
<organism evidence="2 3">
    <name type="scientific">Luteolibacter luteus</name>
    <dbReference type="NCBI Taxonomy" id="2728835"/>
    <lineage>
        <taxon>Bacteria</taxon>
        <taxon>Pseudomonadati</taxon>
        <taxon>Verrucomicrobiota</taxon>
        <taxon>Verrucomicrobiia</taxon>
        <taxon>Verrucomicrobiales</taxon>
        <taxon>Verrucomicrobiaceae</taxon>
        <taxon>Luteolibacter</taxon>
    </lineage>
</organism>
<dbReference type="AlphaFoldDB" id="A0A858RHY9"/>
<name>A0A858RHY9_9BACT</name>
<keyword evidence="3" id="KW-1185">Reference proteome</keyword>
<dbReference type="RefSeq" id="WP_169454863.1">
    <property type="nucleotide sequence ID" value="NZ_CP051774.1"/>
</dbReference>
<gene>
    <name evidence="2" type="ORF">HHL09_11930</name>
</gene>
<accession>A0A858RHY9</accession>
<sequence length="126" mass="14003">MDSTPALLSRHDAGEIMAVKLPDLKAEAPKQAKSFKWMIGFSVAAVAAFYGRVALVMWGQEQLKQRFASSDKSEAALKAMESFREQVTVGEQLCWLLLTACFMGFLISAVFWIRGLKTIKTGGKRR</sequence>
<protein>
    <submittedName>
        <fullName evidence="2">Uncharacterized protein</fullName>
    </submittedName>
</protein>
<keyword evidence="1" id="KW-1133">Transmembrane helix</keyword>
<dbReference type="KEGG" id="luo:HHL09_11930"/>
<evidence type="ECO:0000256" key="1">
    <source>
        <dbReference type="SAM" id="Phobius"/>
    </source>
</evidence>
<dbReference type="Proteomes" id="UP000501812">
    <property type="component" value="Chromosome"/>
</dbReference>
<reference evidence="2 3" key="1">
    <citation type="submission" date="2020-04" db="EMBL/GenBank/DDBJ databases">
        <title>Luteolibacter sp. G-1-1-1 isolated from soil.</title>
        <authorList>
            <person name="Dahal R.H."/>
        </authorList>
    </citation>
    <scope>NUCLEOTIDE SEQUENCE [LARGE SCALE GENOMIC DNA]</scope>
    <source>
        <strain evidence="2 3">G-1-1-1</strain>
    </source>
</reference>
<keyword evidence="1" id="KW-0472">Membrane</keyword>
<proteinExistence type="predicted"/>
<feature type="transmembrane region" description="Helical" evidence="1">
    <location>
        <begin position="37"/>
        <end position="58"/>
    </location>
</feature>
<evidence type="ECO:0000313" key="2">
    <source>
        <dbReference type="EMBL" id="QJE96462.1"/>
    </source>
</evidence>
<evidence type="ECO:0000313" key="3">
    <source>
        <dbReference type="Proteomes" id="UP000501812"/>
    </source>
</evidence>
<feature type="transmembrane region" description="Helical" evidence="1">
    <location>
        <begin position="95"/>
        <end position="116"/>
    </location>
</feature>
<dbReference type="EMBL" id="CP051774">
    <property type="protein sequence ID" value="QJE96462.1"/>
    <property type="molecule type" value="Genomic_DNA"/>
</dbReference>